<evidence type="ECO:0000256" key="5">
    <source>
        <dbReference type="ARBA" id="ARBA00022970"/>
    </source>
</evidence>
<sequence length="549" mass="60198">MSDQVVDPTAPVSSASSIVDDDELLLRRLGYKQTLVRSYKLLESWAASFAAVYTLGGLRATFSIGIYGGGPQAYWITYLISSVFVLVTAAVLAEICSSLPAAGSIYFWAAEAAGPRFGRLFAFVVAWWTTTAWTTFVASNSQGATYYMLSQINVWGGSFTTDPSDIKFRALAWICSQLFLAIAMATCFLGARVYKYIFRLSVFMILLDFLLNIIWVPIGVSKTYGFRSAEFAFLETINWTGAPPAWNWMLSFFATGGIMIGFDASGHIAEETKNASLVAARGIWWSAVSCVAIGFPYVILFLFCMPDLDTFSSLTAPQPFVMLYSLALGKAGSVVMIVLIIFTTVLNTSVSIVAASRLVYAIARDGVLPFSGWISKVAPNGQPKNALWVIWGVSAIVLCTILPSPTAFSSLISASGVPTVASWGLIAFGRFFLTPHQLMKSRWSLGFLSRPFHLIAFLWNTFLSGVMFSPLFFPVDGAGLNYAPVIMGAVTLFALACWWFIPEEKWLEKRKIRAVIASNQENFDDIVGHQSEKNGVRERIVVRGAEEEA</sequence>
<gene>
    <name evidence="9" type="ORF">G7K_4582-t1</name>
</gene>
<feature type="transmembrane region" description="Helical" evidence="8">
    <location>
        <begin position="283"/>
        <end position="303"/>
    </location>
</feature>
<evidence type="ECO:0000256" key="2">
    <source>
        <dbReference type="ARBA" id="ARBA00009523"/>
    </source>
</evidence>
<dbReference type="EMBL" id="BACD03000033">
    <property type="protein sequence ID" value="GAO50458.1"/>
    <property type="molecule type" value="Genomic_DNA"/>
</dbReference>
<evidence type="ECO:0000313" key="9">
    <source>
        <dbReference type="EMBL" id="GAO50458.1"/>
    </source>
</evidence>
<feature type="transmembrane region" description="Helical" evidence="8">
    <location>
        <begin position="45"/>
        <end position="69"/>
    </location>
</feature>
<evidence type="ECO:0000256" key="3">
    <source>
        <dbReference type="ARBA" id="ARBA00022448"/>
    </source>
</evidence>
<proteinExistence type="inferred from homology"/>
<dbReference type="AlphaFoldDB" id="A0A0E9NKY7"/>
<evidence type="ECO:0000256" key="1">
    <source>
        <dbReference type="ARBA" id="ARBA00004141"/>
    </source>
</evidence>
<dbReference type="STRING" id="698492.A0A0E9NKY7"/>
<feature type="transmembrane region" description="Helical" evidence="8">
    <location>
        <begin position="245"/>
        <end position="262"/>
    </location>
</feature>
<dbReference type="PANTHER" id="PTHR45649:SF13">
    <property type="entry name" value="THIAMINE TRANSPORTER THI9"/>
    <property type="match status" value="1"/>
</dbReference>
<dbReference type="Proteomes" id="UP000033140">
    <property type="component" value="Unassembled WGS sequence"/>
</dbReference>
<feature type="transmembrane region" description="Helical" evidence="8">
    <location>
        <begin position="75"/>
        <end position="108"/>
    </location>
</feature>
<feature type="transmembrane region" description="Helical" evidence="8">
    <location>
        <begin position="323"/>
        <end position="347"/>
    </location>
</feature>
<dbReference type="InterPro" id="IPR002293">
    <property type="entry name" value="AA/rel_permease1"/>
</dbReference>
<keyword evidence="5" id="KW-0029">Amino-acid transport</keyword>
<feature type="transmembrane region" description="Helical" evidence="8">
    <location>
        <begin position="411"/>
        <end position="433"/>
    </location>
</feature>
<keyword evidence="3" id="KW-0813">Transport</keyword>
<keyword evidence="6 8" id="KW-1133">Transmembrane helix</keyword>
<feature type="transmembrane region" description="Helical" evidence="8">
    <location>
        <begin position="196"/>
        <end position="218"/>
    </location>
</feature>
<evidence type="ECO:0000256" key="4">
    <source>
        <dbReference type="ARBA" id="ARBA00022692"/>
    </source>
</evidence>
<feature type="transmembrane region" description="Helical" evidence="8">
    <location>
        <begin position="120"/>
        <end position="139"/>
    </location>
</feature>
<dbReference type="InterPro" id="IPR004840">
    <property type="entry name" value="Amino_acid_permease_CS"/>
</dbReference>
<dbReference type="OMA" id="SALMISX"/>
<feature type="transmembrane region" description="Helical" evidence="8">
    <location>
        <begin position="479"/>
        <end position="501"/>
    </location>
</feature>
<comment type="caution">
    <text evidence="9">The sequence shown here is derived from an EMBL/GenBank/DDBJ whole genome shotgun (WGS) entry which is preliminary data.</text>
</comment>
<comment type="subcellular location">
    <subcellularLocation>
        <location evidence="1">Membrane</location>
        <topology evidence="1">Multi-pass membrane protein</topology>
    </subcellularLocation>
</comment>
<dbReference type="Gene3D" id="1.20.1740.10">
    <property type="entry name" value="Amino acid/polyamine transporter I"/>
    <property type="match status" value="1"/>
</dbReference>
<evidence type="ECO:0000256" key="6">
    <source>
        <dbReference type="ARBA" id="ARBA00022989"/>
    </source>
</evidence>
<feature type="transmembrane region" description="Helical" evidence="8">
    <location>
        <begin position="170"/>
        <end position="189"/>
    </location>
</feature>
<evidence type="ECO:0000256" key="7">
    <source>
        <dbReference type="ARBA" id="ARBA00023136"/>
    </source>
</evidence>
<dbReference type="GO" id="GO:0006865">
    <property type="term" value="P:amino acid transport"/>
    <property type="evidence" value="ECO:0007669"/>
    <property type="project" value="UniProtKB-KW"/>
</dbReference>
<reference evidence="9 10" key="2">
    <citation type="journal article" date="2014" name="J. Gen. Appl. Microbiol.">
        <title>The early diverging ascomycetous budding yeast Saitoella complicata has three histone deacetylases belonging to the Clr6, Hos2, and Rpd3 lineages.</title>
        <authorList>
            <person name="Nishida H."/>
            <person name="Matsumoto T."/>
            <person name="Kondo S."/>
            <person name="Hamamoto M."/>
            <person name="Yoshikawa H."/>
        </authorList>
    </citation>
    <scope>NUCLEOTIDE SEQUENCE [LARGE SCALE GENOMIC DNA]</scope>
    <source>
        <strain evidence="9 10">NRRL Y-17804</strain>
    </source>
</reference>
<reference evidence="9 10" key="1">
    <citation type="journal article" date="2011" name="J. Gen. Appl. Microbiol.">
        <title>Draft genome sequencing of the enigmatic yeast Saitoella complicata.</title>
        <authorList>
            <person name="Nishida H."/>
            <person name="Hamamoto M."/>
            <person name="Sugiyama J."/>
        </authorList>
    </citation>
    <scope>NUCLEOTIDE SEQUENCE [LARGE SCALE GENOMIC DNA]</scope>
    <source>
        <strain evidence="9 10">NRRL Y-17804</strain>
    </source>
</reference>
<keyword evidence="4 8" id="KW-0812">Transmembrane</keyword>
<feature type="transmembrane region" description="Helical" evidence="8">
    <location>
        <begin position="454"/>
        <end position="473"/>
    </location>
</feature>
<evidence type="ECO:0000256" key="8">
    <source>
        <dbReference type="SAM" id="Phobius"/>
    </source>
</evidence>
<dbReference type="GO" id="GO:0016020">
    <property type="term" value="C:membrane"/>
    <property type="evidence" value="ECO:0007669"/>
    <property type="project" value="UniProtKB-SubCell"/>
</dbReference>
<dbReference type="GO" id="GO:0022857">
    <property type="term" value="F:transmembrane transporter activity"/>
    <property type="evidence" value="ECO:0007669"/>
    <property type="project" value="InterPro"/>
</dbReference>
<keyword evidence="10" id="KW-1185">Reference proteome</keyword>
<organism evidence="9 10">
    <name type="scientific">Saitoella complicata (strain BCRC 22490 / CBS 7301 / JCM 7358 / NBRC 10748 / NRRL Y-17804)</name>
    <dbReference type="NCBI Taxonomy" id="698492"/>
    <lineage>
        <taxon>Eukaryota</taxon>
        <taxon>Fungi</taxon>
        <taxon>Dikarya</taxon>
        <taxon>Ascomycota</taxon>
        <taxon>Taphrinomycotina</taxon>
        <taxon>Taphrinomycotina incertae sedis</taxon>
        <taxon>Saitoella</taxon>
    </lineage>
</organism>
<dbReference type="PANTHER" id="PTHR45649">
    <property type="entry name" value="AMINO-ACID PERMEASE BAT1"/>
    <property type="match status" value="1"/>
</dbReference>
<keyword evidence="7 8" id="KW-0472">Membrane</keyword>
<evidence type="ECO:0000313" key="10">
    <source>
        <dbReference type="Proteomes" id="UP000033140"/>
    </source>
</evidence>
<evidence type="ECO:0008006" key="11">
    <source>
        <dbReference type="Google" id="ProtNLM"/>
    </source>
</evidence>
<dbReference type="PROSITE" id="PS00218">
    <property type="entry name" value="AMINO_ACID_PERMEASE_1"/>
    <property type="match status" value="1"/>
</dbReference>
<dbReference type="PIRSF" id="PIRSF006060">
    <property type="entry name" value="AA_transporter"/>
    <property type="match status" value="1"/>
</dbReference>
<accession>A0A0E9NKY7</accession>
<name>A0A0E9NKY7_SAICN</name>
<protein>
    <recommendedName>
        <fullName evidence="11">Amino acid permease/ SLC12A domain-containing protein</fullName>
    </recommendedName>
</protein>
<dbReference type="Pfam" id="PF13520">
    <property type="entry name" value="AA_permease_2"/>
    <property type="match status" value="1"/>
</dbReference>
<reference evidence="9 10" key="3">
    <citation type="journal article" date="2015" name="Genome Announc.">
        <title>Draft Genome Sequence of the Archiascomycetous Yeast Saitoella complicata.</title>
        <authorList>
            <person name="Yamauchi K."/>
            <person name="Kondo S."/>
            <person name="Hamamoto M."/>
            <person name="Takahashi Y."/>
            <person name="Ogura Y."/>
            <person name="Hayashi T."/>
            <person name="Nishida H."/>
        </authorList>
    </citation>
    <scope>NUCLEOTIDE SEQUENCE [LARGE SCALE GENOMIC DNA]</scope>
    <source>
        <strain evidence="9 10">NRRL Y-17804</strain>
    </source>
</reference>
<comment type="similarity">
    <text evidence="2">Belongs to the amino acid-polyamine-organocation (APC) superfamily.</text>
</comment>
<feature type="transmembrane region" description="Helical" evidence="8">
    <location>
        <begin position="386"/>
        <end position="405"/>
    </location>
</feature>